<evidence type="ECO:0000313" key="3">
    <source>
        <dbReference type="EMBL" id="AAY96678.1"/>
    </source>
</evidence>
<reference evidence="3" key="1">
    <citation type="journal article" date="2005" name="Appl. Environ. Microbiol.">
        <title>Highly divergent genes for methanopterin-linked C1 transfer reactions in Lake Washington, assessed via metagenomic analysis and mRNA detection.</title>
        <authorList>
            <person name="Kalyuzhnaya M.G."/>
            <person name="Bowerman S."/>
            <person name="Nercessian O."/>
            <person name="Lidstrom M.E."/>
            <person name="Chistoserdova L."/>
        </authorList>
    </citation>
    <scope>NUCLEOTIDE SEQUENCE</scope>
</reference>
<evidence type="ECO:0000256" key="1">
    <source>
        <dbReference type="SAM" id="MobiDB-lite"/>
    </source>
</evidence>
<organism evidence="3">
    <name type="scientific">uncultured bacterium BAC10-4</name>
    <dbReference type="NCBI Taxonomy" id="333425"/>
    <lineage>
        <taxon>Bacteria</taxon>
        <taxon>environmental samples</taxon>
    </lineage>
</organism>
<gene>
    <name evidence="3" type="primary">fwdB</name>
</gene>
<dbReference type="EMBL" id="DQ084247">
    <property type="protein sequence ID" value="AAY96678.1"/>
    <property type="molecule type" value="Genomic_DNA"/>
</dbReference>
<name>Q4JIT3_9BACT</name>
<accession>Q4JIT3</accession>
<dbReference type="SUPFAM" id="SSF50692">
    <property type="entry name" value="ADC-like"/>
    <property type="match status" value="1"/>
</dbReference>
<evidence type="ECO:0000259" key="2">
    <source>
        <dbReference type="Pfam" id="PF01568"/>
    </source>
</evidence>
<dbReference type="InterPro" id="IPR006657">
    <property type="entry name" value="MoPterin_dinucl-bd_dom"/>
</dbReference>
<feature type="region of interest" description="Disordered" evidence="1">
    <location>
        <begin position="82"/>
        <end position="106"/>
    </location>
</feature>
<reference evidence="3" key="2">
    <citation type="journal article" date="2005" name="J. Bacteriol.">
        <title>MtdC, a novel class of methylene tetrahydromethanopterin dehydrogenases.</title>
        <authorList>
            <person name="Vorholt J.A."/>
            <person name="Kalyuzhnaya M.G."/>
            <person name="Hagemeier C.H."/>
            <person name="Lidstrom M.E."/>
            <person name="Chistoserdova L."/>
        </authorList>
    </citation>
    <scope>NUCLEOTIDE SEQUENCE</scope>
</reference>
<dbReference type="InterPro" id="IPR009010">
    <property type="entry name" value="Asp_de-COase-like_dom_sf"/>
</dbReference>
<sequence>MNAGRTTKQGQQISVGKDSAEYKALVSTLNMNPDDMKEIGVEPGGSVRVRSENGEATFRCLEGKIPQGMIFVPYGPPTCRLMGQQTDGTGMPTSKGWEVEVEPMAS</sequence>
<feature type="domain" description="Molybdopterin dinucleotide-binding" evidence="2">
    <location>
        <begin position="2"/>
        <end position="93"/>
    </location>
</feature>
<protein>
    <submittedName>
        <fullName evidence="3">FwdB</fullName>
    </submittedName>
</protein>
<dbReference type="GO" id="GO:0043546">
    <property type="term" value="F:molybdopterin cofactor binding"/>
    <property type="evidence" value="ECO:0007669"/>
    <property type="project" value="InterPro"/>
</dbReference>
<dbReference type="Pfam" id="PF01568">
    <property type="entry name" value="Molydop_binding"/>
    <property type="match status" value="1"/>
</dbReference>
<proteinExistence type="predicted"/>
<feature type="compositionally biased region" description="Polar residues" evidence="1">
    <location>
        <begin position="83"/>
        <end position="92"/>
    </location>
</feature>
<dbReference type="GO" id="GO:0016491">
    <property type="term" value="F:oxidoreductase activity"/>
    <property type="evidence" value="ECO:0007669"/>
    <property type="project" value="InterPro"/>
</dbReference>
<dbReference type="Gene3D" id="2.40.40.20">
    <property type="match status" value="1"/>
</dbReference>
<dbReference type="AlphaFoldDB" id="Q4JIT3"/>